<keyword evidence="1" id="KW-0732">Signal</keyword>
<dbReference type="PANTHER" id="PTHR11567:SF195">
    <property type="entry name" value="ACID PHOSPHATASE, PUTATIVE (AFU_ORTHOLOGUE AFUA_3G14570)-RELATED"/>
    <property type="match status" value="1"/>
</dbReference>
<dbReference type="EMBL" id="JAULSO010000004">
    <property type="protein sequence ID" value="KAK3684310.1"/>
    <property type="molecule type" value="Genomic_DNA"/>
</dbReference>
<reference evidence="2" key="1">
    <citation type="journal article" date="2023" name="Mol. Phylogenet. Evol.">
        <title>Genome-scale phylogeny and comparative genomics of the fungal order Sordariales.</title>
        <authorList>
            <person name="Hensen N."/>
            <person name="Bonometti L."/>
            <person name="Westerberg I."/>
            <person name="Brannstrom I.O."/>
            <person name="Guillou S."/>
            <person name="Cros-Aarteil S."/>
            <person name="Calhoun S."/>
            <person name="Haridas S."/>
            <person name="Kuo A."/>
            <person name="Mondo S."/>
            <person name="Pangilinan J."/>
            <person name="Riley R."/>
            <person name="LaButti K."/>
            <person name="Andreopoulos B."/>
            <person name="Lipzen A."/>
            <person name="Chen C."/>
            <person name="Yan M."/>
            <person name="Daum C."/>
            <person name="Ng V."/>
            <person name="Clum A."/>
            <person name="Steindorff A."/>
            <person name="Ohm R.A."/>
            <person name="Martin F."/>
            <person name="Silar P."/>
            <person name="Natvig D.O."/>
            <person name="Lalanne C."/>
            <person name="Gautier V."/>
            <person name="Ament-Velasquez S.L."/>
            <person name="Kruys A."/>
            <person name="Hutchinson M.I."/>
            <person name="Powell A.J."/>
            <person name="Barry K."/>
            <person name="Miller A.N."/>
            <person name="Grigoriev I.V."/>
            <person name="Debuchy R."/>
            <person name="Gladieux P."/>
            <person name="Hiltunen Thoren M."/>
            <person name="Johannesson H."/>
        </authorList>
    </citation>
    <scope>NUCLEOTIDE SEQUENCE</scope>
    <source>
        <strain evidence="2">CBS 314.62</strain>
    </source>
</reference>
<feature type="chain" id="PRO_5042137061" evidence="1">
    <location>
        <begin position="24"/>
        <end position="493"/>
    </location>
</feature>
<gene>
    <name evidence="2" type="ORF">B0T22DRAFT_385070</name>
</gene>
<dbReference type="AlphaFoldDB" id="A0AAE1C9N1"/>
<protein>
    <submittedName>
        <fullName evidence="2">Histidine acid phosphatase</fullName>
    </submittedName>
</protein>
<reference evidence="2" key="2">
    <citation type="submission" date="2023-06" db="EMBL/GenBank/DDBJ databases">
        <authorList>
            <consortium name="Lawrence Berkeley National Laboratory"/>
            <person name="Haridas S."/>
            <person name="Hensen N."/>
            <person name="Bonometti L."/>
            <person name="Westerberg I."/>
            <person name="Brannstrom I.O."/>
            <person name="Guillou S."/>
            <person name="Cros-Aarteil S."/>
            <person name="Calhoun S."/>
            <person name="Kuo A."/>
            <person name="Mondo S."/>
            <person name="Pangilinan J."/>
            <person name="Riley R."/>
            <person name="Labutti K."/>
            <person name="Andreopoulos B."/>
            <person name="Lipzen A."/>
            <person name="Chen C."/>
            <person name="Yanf M."/>
            <person name="Daum C."/>
            <person name="Ng V."/>
            <person name="Clum A."/>
            <person name="Steindorff A."/>
            <person name="Ohm R."/>
            <person name="Martin F."/>
            <person name="Silar P."/>
            <person name="Natvig D."/>
            <person name="Lalanne C."/>
            <person name="Gautier V."/>
            <person name="Ament-Velasquez S.L."/>
            <person name="Kruys A."/>
            <person name="Hutchinson M.I."/>
            <person name="Powell A.J."/>
            <person name="Barry K."/>
            <person name="Miller A.N."/>
            <person name="Grigoriev I.V."/>
            <person name="Debuchy R."/>
            <person name="Gladieux P."/>
            <person name="Thoren M.H."/>
            <person name="Johannesson H."/>
        </authorList>
    </citation>
    <scope>NUCLEOTIDE SEQUENCE</scope>
    <source>
        <strain evidence="2">CBS 314.62</strain>
    </source>
</reference>
<dbReference type="Proteomes" id="UP001270362">
    <property type="component" value="Unassembled WGS sequence"/>
</dbReference>
<keyword evidence="3" id="KW-1185">Reference proteome</keyword>
<dbReference type="InterPro" id="IPR050645">
    <property type="entry name" value="Histidine_acid_phosphatase"/>
</dbReference>
<dbReference type="GO" id="GO:0016791">
    <property type="term" value="F:phosphatase activity"/>
    <property type="evidence" value="ECO:0007669"/>
    <property type="project" value="TreeGrafter"/>
</dbReference>
<feature type="signal peptide" evidence="1">
    <location>
        <begin position="1"/>
        <end position="23"/>
    </location>
</feature>
<sequence>MVRHGGGLLVAVAGVGAGVGVHGTPVSSPSQNPAVEVDLDWHAPAQTQLNNLTAVLTTEGVYGFIYNSSDTPDDKYGAYNFCNMPHVRRTEYVVAPSEYELVFVEVLHRHHKRTPYASTSFPIEPYTWDCDGQQLFFYGQTLTSANATAHPATPAYWKGFTSSRNPFHPSGWHGTCQFPQITSPGLADSWQHGADLYEVYHALLNFLPRRDDPHWRDRVAYRVTANPITSQVAGMVINGMWSTTAAVPLLIETAAIDSLEPHYPCPAATKRFDAVRTSQAWKEHLTAAEPLFAKLDAVSGVQRGSSYHDSFDGYFDNLQARMCHQLPLPCRDGNGCITQDMADAVCRFGNWEYSRIYRDDKGTFDASAASFGVWIADLAGHLRTAMDGEREGGLLWFHNVAHDGTLSRLLSVLQVDQMFWPGMGSEVVFELFRKRDGEYFVRVLFGGRVFKSSNPSLGVMDLIPVERLLAYFDGLVGENASLVAGKCGAGGSS</sequence>
<evidence type="ECO:0000313" key="3">
    <source>
        <dbReference type="Proteomes" id="UP001270362"/>
    </source>
</evidence>
<dbReference type="Gene3D" id="3.40.50.1240">
    <property type="entry name" value="Phosphoglycerate mutase-like"/>
    <property type="match status" value="1"/>
</dbReference>
<comment type="caution">
    <text evidence="2">The sequence shown here is derived from an EMBL/GenBank/DDBJ whole genome shotgun (WGS) entry which is preliminary data.</text>
</comment>
<evidence type="ECO:0000313" key="2">
    <source>
        <dbReference type="EMBL" id="KAK3684310.1"/>
    </source>
</evidence>
<name>A0AAE1C9N1_9PEZI</name>
<evidence type="ECO:0000256" key="1">
    <source>
        <dbReference type="SAM" id="SignalP"/>
    </source>
</evidence>
<organism evidence="2 3">
    <name type="scientific">Podospora appendiculata</name>
    <dbReference type="NCBI Taxonomy" id="314037"/>
    <lineage>
        <taxon>Eukaryota</taxon>
        <taxon>Fungi</taxon>
        <taxon>Dikarya</taxon>
        <taxon>Ascomycota</taxon>
        <taxon>Pezizomycotina</taxon>
        <taxon>Sordariomycetes</taxon>
        <taxon>Sordariomycetidae</taxon>
        <taxon>Sordariales</taxon>
        <taxon>Podosporaceae</taxon>
        <taxon>Podospora</taxon>
    </lineage>
</organism>
<dbReference type="InterPro" id="IPR029033">
    <property type="entry name" value="His_PPase_superfam"/>
</dbReference>
<dbReference type="SUPFAM" id="SSF53254">
    <property type="entry name" value="Phosphoglycerate mutase-like"/>
    <property type="match status" value="1"/>
</dbReference>
<dbReference type="PANTHER" id="PTHR11567">
    <property type="entry name" value="ACID PHOSPHATASE-RELATED"/>
    <property type="match status" value="1"/>
</dbReference>
<accession>A0AAE1C9N1</accession>
<proteinExistence type="predicted"/>